<comment type="similarity">
    <text evidence="4 12">Belongs to the glycogen phosphorylase family.</text>
</comment>
<protein>
    <recommendedName>
        <fullName evidence="12">Alpha-1,4 glucan phosphorylase</fullName>
        <ecNumber evidence="12">2.4.1.1</ecNumber>
    </recommendedName>
</protein>
<sequence>MTSVLDPKTIGRPQRPRRHVRTLTGYLPETDASGKEKWPRGEEVVWKEGLRGVDADVKSISKSFVNHVQTSLARQAYNLDDFGAYQATALSVRDSLLVNWNETQLHYTRKSPKRAYYLSLEFLMGRTLDNALLNLGLKDQYKQGVSKLGFNMEDLLGQERDAALGNGGLGRLAACYLDSSASQELPMWGYGLRYKYGIFQQLISPEGQQLEAPDPWLDNQNPWELPRLDVTYEVRFYGNAERLNDGTGRALWTGGQEVLAVAYDVMIPGCYTKNTNNLRLWESKPKRGFDLNSFNAGDYERAVESSNSAAAITSVLYPNDHTHFAGPELRLKQQYFWTAASLADIIRRFKNTGKKITELPDLVAIQLNDTHPTLAIPELMRILIDEEDLPWDAAWTIVTNVFFYTNHTVLPEALEKWPVPLMEHLLPRHMQIIYDIVRVFSLSNSRSKLIFFLQAVEKRFPGDRDRLGRMSLIEEGFPKQVRMAYLACIGSRKVNGVAELHSELVRTTILKDFVEFEGVGKFSNVTNGITPRRWLDQCNPELSALISKTLGLDKSVWLKDLYKLEGLLKFVEDKKFRAEWAAIKQRNKERLAHHVQTTLGFTVNTKAMFDVQIKRLHEYKRQTLNILGVIHRYLTLKKMSPAERKKINPRVVFFAGKAAPGYYIAKLTIRLIINVARVINVDPDTKDLLSLYFLPDYSVSLAEILIPASDISQHISTAGTEASGTSNMKFCLNGGLLVGTVDGANIEIAEEVGESNVFFFGHLAPAVEDLRYQHVYHPVPIEEKCPALANVLNQVSSGLFGDGGVYEPLLNTIRQGDYYLLSDDFDSYIAVLDLVDEAYLDKDEWVKKSIRTTAKMGKFSSDRAINEYAESYWNLEATPVPK</sequence>
<dbReference type="GO" id="GO:0030170">
    <property type="term" value="F:pyridoxal phosphate binding"/>
    <property type="evidence" value="ECO:0007669"/>
    <property type="project" value="InterPro"/>
</dbReference>
<comment type="catalytic activity">
    <reaction evidence="1 12">
        <text>[(1-&gt;4)-alpha-D-glucosyl](n) + phosphate = [(1-&gt;4)-alpha-D-glucosyl](n-1) + alpha-D-glucose 1-phosphate</text>
        <dbReference type="Rhea" id="RHEA:41732"/>
        <dbReference type="Rhea" id="RHEA-COMP:9584"/>
        <dbReference type="Rhea" id="RHEA-COMP:9586"/>
        <dbReference type="ChEBI" id="CHEBI:15444"/>
        <dbReference type="ChEBI" id="CHEBI:43474"/>
        <dbReference type="ChEBI" id="CHEBI:58601"/>
        <dbReference type="EC" id="2.4.1.1"/>
    </reaction>
</comment>
<evidence type="ECO:0000256" key="12">
    <source>
        <dbReference type="RuleBase" id="RU000587"/>
    </source>
</evidence>
<dbReference type="AlphaFoldDB" id="A0A0W0FUA7"/>
<name>A0A0W0FUA7_MONRR</name>
<reference evidence="13 14" key="1">
    <citation type="submission" date="2015-12" db="EMBL/GenBank/DDBJ databases">
        <title>Draft genome sequence of Moniliophthora roreri, the causal agent of frosty pod rot of cacao.</title>
        <authorList>
            <person name="Aime M.C."/>
            <person name="Diaz-Valderrama J.R."/>
            <person name="Kijpornyongpan T."/>
            <person name="Phillips-Mora W."/>
        </authorList>
    </citation>
    <scope>NUCLEOTIDE SEQUENCE [LARGE SCALE GENOMIC DNA]</scope>
    <source>
        <strain evidence="13 14">MCA 2952</strain>
    </source>
</reference>
<evidence type="ECO:0000256" key="1">
    <source>
        <dbReference type="ARBA" id="ARBA00001275"/>
    </source>
</evidence>
<evidence type="ECO:0000313" key="13">
    <source>
        <dbReference type="EMBL" id="KTB39726.1"/>
    </source>
</evidence>
<dbReference type="FunFam" id="3.40.50.2000:FF:000153">
    <property type="entry name" value="Alpha-1,4 glucan phosphorylase"/>
    <property type="match status" value="1"/>
</dbReference>
<dbReference type="CDD" id="cd04300">
    <property type="entry name" value="GT35_Glycogen_Phosphorylase"/>
    <property type="match status" value="1"/>
</dbReference>
<dbReference type="PROSITE" id="PS00102">
    <property type="entry name" value="PHOSPHORYLASE"/>
    <property type="match status" value="1"/>
</dbReference>
<proteinExistence type="inferred from homology"/>
<dbReference type="InterPro" id="IPR000811">
    <property type="entry name" value="Glyco_trans_35"/>
</dbReference>
<dbReference type="GO" id="GO:0008184">
    <property type="term" value="F:glycogen phosphorylase activity"/>
    <property type="evidence" value="ECO:0007669"/>
    <property type="project" value="InterPro"/>
</dbReference>
<keyword evidence="7 12" id="KW-0328">Glycosyltransferase</keyword>
<evidence type="ECO:0000256" key="2">
    <source>
        <dbReference type="ARBA" id="ARBA00001933"/>
    </source>
</evidence>
<evidence type="ECO:0000256" key="11">
    <source>
        <dbReference type="PIRSR" id="PIRSR000460-1"/>
    </source>
</evidence>
<keyword evidence="8 12" id="KW-0808">Transferase</keyword>
<dbReference type="EC" id="2.4.1.1" evidence="12"/>
<dbReference type="PANTHER" id="PTHR11468:SF3">
    <property type="entry name" value="GLYCOGEN PHOSPHORYLASE, LIVER FORM"/>
    <property type="match status" value="1"/>
</dbReference>
<dbReference type="SUPFAM" id="SSF53756">
    <property type="entry name" value="UDP-Glycosyltransferase/glycogen phosphorylase"/>
    <property type="match status" value="1"/>
</dbReference>
<dbReference type="InterPro" id="IPR035090">
    <property type="entry name" value="Pyridoxal_P_attach_site"/>
</dbReference>
<dbReference type="Gene3D" id="3.40.50.2000">
    <property type="entry name" value="Glycogen Phosphorylase B"/>
    <property type="match status" value="2"/>
</dbReference>
<evidence type="ECO:0000256" key="4">
    <source>
        <dbReference type="ARBA" id="ARBA00006047"/>
    </source>
</evidence>
<keyword evidence="6" id="KW-0021">Allosteric enzyme</keyword>
<dbReference type="GO" id="GO:0005737">
    <property type="term" value="C:cytoplasm"/>
    <property type="evidence" value="ECO:0007669"/>
    <property type="project" value="UniProtKB-SubCell"/>
</dbReference>
<dbReference type="Proteomes" id="UP000054988">
    <property type="component" value="Unassembled WGS sequence"/>
</dbReference>
<evidence type="ECO:0000313" key="14">
    <source>
        <dbReference type="Proteomes" id="UP000054988"/>
    </source>
</evidence>
<dbReference type="NCBIfam" id="TIGR02093">
    <property type="entry name" value="P_ylase"/>
    <property type="match status" value="1"/>
</dbReference>
<dbReference type="PIRSF" id="PIRSF000460">
    <property type="entry name" value="Pprylas_GlgP"/>
    <property type="match status" value="1"/>
</dbReference>
<comment type="function">
    <text evidence="12">Allosteric enzyme that catalyzes the rate-limiting step in glycogen catabolism, the phosphorolytic cleavage of glycogen to produce glucose-1-phosphate, and plays a central role in maintaining cellular and organismal glucose homeostasis.</text>
</comment>
<dbReference type="FunFam" id="3.40.50.2000:FF:000003">
    <property type="entry name" value="Alpha-1,4 glucan phosphorylase"/>
    <property type="match status" value="1"/>
</dbReference>
<dbReference type="EMBL" id="LATX01001642">
    <property type="protein sequence ID" value="KTB39726.1"/>
    <property type="molecule type" value="Genomic_DNA"/>
</dbReference>
<feature type="modified residue" description="N6-(pyridoxal phosphate)lysine" evidence="11">
    <location>
        <position position="729"/>
    </location>
</feature>
<evidence type="ECO:0000256" key="10">
    <source>
        <dbReference type="ARBA" id="ARBA00023277"/>
    </source>
</evidence>
<evidence type="ECO:0000256" key="7">
    <source>
        <dbReference type="ARBA" id="ARBA00022676"/>
    </source>
</evidence>
<dbReference type="InterPro" id="IPR011833">
    <property type="entry name" value="Glycg_phsphrylas"/>
</dbReference>
<gene>
    <name evidence="13" type="ORF">WG66_7681</name>
</gene>
<evidence type="ECO:0000256" key="6">
    <source>
        <dbReference type="ARBA" id="ARBA00022533"/>
    </source>
</evidence>
<evidence type="ECO:0000256" key="9">
    <source>
        <dbReference type="ARBA" id="ARBA00022898"/>
    </source>
</evidence>
<accession>A0A0W0FUA7</accession>
<comment type="subcellular location">
    <subcellularLocation>
        <location evidence="3">Cytoplasm</location>
    </subcellularLocation>
</comment>
<evidence type="ECO:0000256" key="8">
    <source>
        <dbReference type="ARBA" id="ARBA00022679"/>
    </source>
</evidence>
<keyword evidence="10 12" id="KW-0119">Carbohydrate metabolism</keyword>
<keyword evidence="5" id="KW-0963">Cytoplasm</keyword>
<comment type="cofactor">
    <cofactor evidence="2 12">
        <name>pyridoxal 5'-phosphate</name>
        <dbReference type="ChEBI" id="CHEBI:597326"/>
    </cofactor>
</comment>
<evidence type="ECO:0000256" key="5">
    <source>
        <dbReference type="ARBA" id="ARBA00022490"/>
    </source>
</evidence>
<keyword evidence="9 11" id="KW-0663">Pyridoxal phosphate</keyword>
<organism evidence="13 14">
    <name type="scientific">Moniliophthora roreri</name>
    <name type="common">Frosty pod rot fungus</name>
    <name type="synonym">Monilia roreri</name>
    <dbReference type="NCBI Taxonomy" id="221103"/>
    <lineage>
        <taxon>Eukaryota</taxon>
        <taxon>Fungi</taxon>
        <taxon>Dikarya</taxon>
        <taxon>Basidiomycota</taxon>
        <taxon>Agaricomycotina</taxon>
        <taxon>Agaricomycetes</taxon>
        <taxon>Agaricomycetidae</taxon>
        <taxon>Agaricales</taxon>
        <taxon>Marasmiineae</taxon>
        <taxon>Marasmiaceae</taxon>
        <taxon>Moniliophthora</taxon>
    </lineage>
</organism>
<evidence type="ECO:0000256" key="3">
    <source>
        <dbReference type="ARBA" id="ARBA00004496"/>
    </source>
</evidence>
<dbReference type="GO" id="GO:0005980">
    <property type="term" value="P:glycogen catabolic process"/>
    <property type="evidence" value="ECO:0007669"/>
    <property type="project" value="TreeGrafter"/>
</dbReference>
<dbReference type="PANTHER" id="PTHR11468">
    <property type="entry name" value="GLYCOGEN PHOSPHORYLASE"/>
    <property type="match status" value="1"/>
</dbReference>
<comment type="caution">
    <text evidence="13">The sequence shown here is derived from an EMBL/GenBank/DDBJ whole genome shotgun (WGS) entry which is preliminary data.</text>
</comment>
<dbReference type="eggNOG" id="KOG2099">
    <property type="taxonomic scope" value="Eukaryota"/>
</dbReference>
<dbReference type="Pfam" id="PF00343">
    <property type="entry name" value="Phosphorylase"/>
    <property type="match status" value="1"/>
</dbReference>